<dbReference type="NCBIfam" id="TIGR00325">
    <property type="entry name" value="lpxC"/>
    <property type="match status" value="1"/>
</dbReference>
<dbReference type="InterPro" id="IPR004463">
    <property type="entry name" value="UDP-acyl_GlcNac_deAcase"/>
</dbReference>
<sequence length="312" mass="34644">MQKTLAKAFTIKGIGLHSGKEFTAVVSPAPENTGIQFRRDDVRHCEYTRITPYNVSSTQLATTIDCGGLPISTIEHFAGAFYGLGLDNAYVSVSGTEVPILDGSAKEIMEHIEKAGLKEQKAPRKVLKVTRPVSIEYEGKTVEIEPYDSFQITFELDYPHPVIGRQVFTYDYDEKTFHKEIGIARTFGFKREVEALWSMGLAKGGSLANAIVIDDKEGVLNPEGLRAPDEFVRHKILDMFGDLSLIGYRLQGRIKASKSGHQVNNVFARTLLEATNSYVIEDMQEKTECRQENKAENMSFNPFTASPAANPA</sequence>
<dbReference type="Gene3D" id="3.30.230.20">
    <property type="entry name" value="lpxc deacetylase, domain 1"/>
    <property type="match status" value="1"/>
</dbReference>
<dbReference type="InterPro" id="IPR015870">
    <property type="entry name" value="UDP-acyl_N-AcGlcN_deAcase_N"/>
</dbReference>
<evidence type="ECO:0000256" key="7">
    <source>
        <dbReference type="ARBA" id="ARBA00022723"/>
    </source>
</evidence>
<protein>
    <recommendedName>
        <fullName evidence="4 12">UDP-3-O-acyl-N-acetylglucosamine deacetylase</fullName>
        <shortName evidence="12">UDP-3-O-acyl-GlcNAc deacetylase</shortName>
        <ecNumber evidence="4 12">3.5.1.108</ecNumber>
    </recommendedName>
    <alternativeName>
        <fullName evidence="12">UDP-3-O-[R-3-hydroxymyristoyl]-N-acetylglucosamine deacetylase</fullName>
    </alternativeName>
</protein>
<dbReference type="SUPFAM" id="SSF54211">
    <property type="entry name" value="Ribosomal protein S5 domain 2-like"/>
    <property type="match status" value="2"/>
</dbReference>
<evidence type="ECO:0000256" key="3">
    <source>
        <dbReference type="ARBA" id="ARBA00005002"/>
    </source>
</evidence>
<evidence type="ECO:0000256" key="2">
    <source>
        <dbReference type="ARBA" id="ARBA00002923"/>
    </source>
</evidence>
<feature type="binding site" evidence="12">
    <location>
        <position position="234"/>
    </location>
    <ligand>
        <name>Zn(2+)</name>
        <dbReference type="ChEBI" id="CHEBI:29105"/>
    </ligand>
</feature>
<dbReference type="GO" id="GO:0009245">
    <property type="term" value="P:lipid A biosynthetic process"/>
    <property type="evidence" value="ECO:0007669"/>
    <property type="project" value="UniProtKB-UniRule"/>
</dbReference>
<evidence type="ECO:0000256" key="8">
    <source>
        <dbReference type="ARBA" id="ARBA00022801"/>
    </source>
</evidence>
<evidence type="ECO:0000256" key="12">
    <source>
        <dbReference type="HAMAP-Rule" id="MF_00388"/>
    </source>
</evidence>
<keyword evidence="7 12" id="KW-0479">Metal-binding</keyword>
<evidence type="ECO:0000256" key="11">
    <source>
        <dbReference type="ARBA" id="ARBA00024535"/>
    </source>
</evidence>
<dbReference type="GO" id="GO:0103117">
    <property type="term" value="F:UDP-3-O-acyl-N-acetylglucosamine deacetylase activity"/>
    <property type="evidence" value="ECO:0007669"/>
    <property type="project" value="UniProtKB-UniRule"/>
</dbReference>
<comment type="cofactor">
    <cofactor evidence="1 12">
        <name>Zn(2+)</name>
        <dbReference type="ChEBI" id="CHEBI:29105"/>
    </cofactor>
</comment>
<evidence type="ECO:0000256" key="5">
    <source>
        <dbReference type="ARBA" id="ARBA00022516"/>
    </source>
</evidence>
<comment type="caution">
    <text evidence="13">The sequence shown here is derived from an EMBL/GenBank/DDBJ whole genome shotgun (WGS) entry which is preliminary data.</text>
</comment>
<keyword evidence="8 12" id="KW-0378">Hydrolase</keyword>
<dbReference type="InterPro" id="IPR011334">
    <property type="entry name" value="UDP-acyl_GlcNac_deAcase_C"/>
</dbReference>
<evidence type="ECO:0000256" key="4">
    <source>
        <dbReference type="ARBA" id="ARBA00012745"/>
    </source>
</evidence>
<gene>
    <name evidence="12 13" type="primary">lpxC</name>
    <name evidence="13" type="ORF">H9804_06400</name>
</gene>
<dbReference type="AlphaFoldDB" id="A0A9D2KBX3"/>
<evidence type="ECO:0000313" key="14">
    <source>
        <dbReference type="Proteomes" id="UP000824176"/>
    </source>
</evidence>
<evidence type="ECO:0000256" key="9">
    <source>
        <dbReference type="ARBA" id="ARBA00022833"/>
    </source>
</evidence>
<proteinExistence type="inferred from homology"/>
<comment type="catalytic activity">
    <reaction evidence="11 12">
        <text>a UDP-3-O-[(3R)-3-hydroxyacyl]-N-acetyl-alpha-D-glucosamine + H2O = a UDP-3-O-[(3R)-3-hydroxyacyl]-alpha-D-glucosamine + acetate</text>
        <dbReference type="Rhea" id="RHEA:67816"/>
        <dbReference type="ChEBI" id="CHEBI:15377"/>
        <dbReference type="ChEBI" id="CHEBI:30089"/>
        <dbReference type="ChEBI" id="CHEBI:137740"/>
        <dbReference type="ChEBI" id="CHEBI:173225"/>
        <dbReference type="EC" id="3.5.1.108"/>
    </reaction>
</comment>
<dbReference type="PANTHER" id="PTHR33694:SF1">
    <property type="entry name" value="UDP-3-O-ACYL-N-ACETYLGLUCOSAMINE DEACETYLASE 1, MITOCHONDRIAL-RELATED"/>
    <property type="match status" value="1"/>
</dbReference>
<comment type="function">
    <text evidence="2 12">Catalyzes the hydrolysis of UDP-3-O-myristoyl-N-acetylglucosamine to form UDP-3-O-myristoylglucosamine and acetate, the committed step in lipid A biosynthesis.</text>
</comment>
<evidence type="ECO:0000256" key="10">
    <source>
        <dbReference type="ARBA" id="ARBA00023098"/>
    </source>
</evidence>
<reference evidence="13" key="2">
    <citation type="submission" date="2021-04" db="EMBL/GenBank/DDBJ databases">
        <authorList>
            <person name="Gilroy R."/>
        </authorList>
    </citation>
    <scope>NUCLEOTIDE SEQUENCE</scope>
    <source>
        <strain evidence="13">ChiW4-1371</strain>
    </source>
</reference>
<dbReference type="Gene3D" id="3.30.1700.10">
    <property type="entry name" value="lpxc deacetylase, domain 2"/>
    <property type="match status" value="1"/>
</dbReference>
<evidence type="ECO:0000256" key="1">
    <source>
        <dbReference type="ARBA" id="ARBA00001947"/>
    </source>
</evidence>
<dbReference type="EC" id="3.5.1.108" evidence="4 12"/>
<dbReference type="PANTHER" id="PTHR33694">
    <property type="entry name" value="UDP-3-O-ACYL-N-ACETYLGLUCOSAMINE DEACETYLASE 1, MITOCHONDRIAL-RELATED"/>
    <property type="match status" value="1"/>
</dbReference>
<feature type="binding site" evidence="12">
    <location>
        <position position="238"/>
    </location>
    <ligand>
        <name>Zn(2+)</name>
        <dbReference type="ChEBI" id="CHEBI:29105"/>
    </ligand>
</feature>
<reference evidence="13" key="1">
    <citation type="journal article" date="2021" name="PeerJ">
        <title>Extensive microbial diversity within the chicken gut microbiome revealed by metagenomics and culture.</title>
        <authorList>
            <person name="Gilroy R."/>
            <person name="Ravi A."/>
            <person name="Getino M."/>
            <person name="Pursley I."/>
            <person name="Horton D.L."/>
            <person name="Alikhan N.F."/>
            <person name="Baker D."/>
            <person name="Gharbi K."/>
            <person name="Hall N."/>
            <person name="Watson M."/>
            <person name="Adriaenssens E.M."/>
            <person name="Foster-Nyarko E."/>
            <person name="Jarju S."/>
            <person name="Secka A."/>
            <person name="Antonio M."/>
            <person name="Oren A."/>
            <person name="Chaudhuri R.R."/>
            <person name="La Ragione R."/>
            <person name="Hildebrand F."/>
            <person name="Pallen M.J."/>
        </authorList>
    </citation>
    <scope>NUCLEOTIDE SEQUENCE</scope>
    <source>
        <strain evidence="13">ChiW4-1371</strain>
    </source>
</reference>
<keyword evidence="5 12" id="KW-0444">Lipid biosynthesis</keyword>
<keyword evidence="6 12" id="KW-0441">Lipid A biosynthesis</keyword>
<comment type="pathway">
    <text evidence="3 12">Glycolipid biosynthesis; lipid IV(A) biosynthesis; lipid IV(A) from (3R)-3-hydroxytetradecanoyl-[acyl-carrier-protein] and UDP-N-acetyl-alpha-D-glucosamine: step 2/6.</text>
</comment>
<dbReference type="InterPro" id="IPR020568">
    <property type="entry name" value="Ribosomal_Su5_D2-typ_SF"/>
</dbReference>
<keyword evidence="10 12" id="KW-0443">Lipid metabolism</keyword>
<dbReference type="GO" id="GO:0016020">
    <property type="term" value="C:membrane"/>
    <property type="evidence" value="ECO:0007669"/>
    <property type="project" value="GOC"/>
</dbReference>
<accession>A0A9D2KBX3</accession>
<feature type="binding site" evidence="12">
    <location>
        <position position="76"/>
    </location>
    <ligand>
        <name>Zn(2+)</name>
        <dbReference type="ChEBI" id="CHEBI:29105"/>
    </ligand>
</feature>
<dbReference type="GO" id="GO:0046872">
    <property type="term" value="F:metal ion binding"/>
    <property type="evidence" value="ECO:0007669"/>
    <property type="project" value="UniProtKB-KW"/>
</dbReference>
<dbReference type="HAMAP" id="MF_00388">
    <property type="entry name" value="LpxC"/>
    <property type="match status" value="1"/>
</dbReference>
<dbReference type="EMBL" id="DXAQ01000098">
    <property type="protein sequence ID" value="HIZ89556.1"/>
    <property type="molecule type" value="Genomic_DNA"/>
</dbReference>
<dbReference type="Proteomes" id="UP000824176">
    <property type="component" value="Unassembled WGS sequence"/>
</dbReference>
<evidence type="ECO:0000256" key="6">
    <source>
        <dbReference type="ARBA" id="ARBA00022556"/>
    </source>
</evidence>
<evidence type="ECO:0000313" key="13">
    <source>
        <dbReference type="EMBL" id="HIZ89556.1"/>
    </source>
</evidence>
<dbReference type="Pfam" id="PF03331">
    <property type="entry name" value="LpxC"/>
    <property type="match status" value="1"/>
</dbReference>
<keyword evidence="9 12" id="KW-0862">Zinc</keyword>
<comment type="similarity">
    <text evidence="12">Belongs to the LpxC family.</text>
</comment>
<name>A0A9D2KBX3_9BACT</name>
<feature type="active site" description="Proton donor" evidence="12">
    <location>
        <position position="261"/>
    </location>
</feature>
<organism evidence="13 14">
    <name type="scientific">Candidatus Mucispirillum faecigallinarum</name>
    <dbReference type="NCBI Taxonomy" id="2838699"/>
    <lineage>
        <taxon>Bacteria</taxon>
        <taxon>Pseudomonadati</taxon>
        <taxon>Deferribacterota</taxon>
        <taxon>Deferribacteres</taxon>
        <taxon>Deferribacterales</taxon>
        <taxon>Mucispirillaceae</taxon>
        <taxon>Mucispirillum</taxon>
    </lineage>
</organism>